<name>M6VIK8_9LEPT</name>
<accession>M6VIK8</accession>
<protein>
    <submittedName>
        <fullName evidence="1">Uncharacterized protein</fullName>
    </submittedName>
</protein>
<evidence type="ECO:0000313" key="1">
    <source>
        <dbReference type="EMBL" id="EMO52969.1"/>
    </source>
</evidence>
<dbReference type="EMBL" id="AKWD02000053">
    <property type="protein sequence ID" value="EMO52969.1"/>
    <property type="molecule type" value="Genomic_DNA"/>
</dbReference>
<sequence>MNRAKFLVIELDEDNSIFFEKQRRVLNGKSYSTDFFKEEMIAS</sequence>
<gene>
    <name evidence="1" type="ORF">LEP1GSC172_2904</name>
</gene>
<organism evidence="1 2">
    <name type="scientific">Leptospira noguchii</name>
    <dbReference type="NCBI Taxonomy" id="28182"/>
    <lineage>
        <taxon>Bacteria</taxon>
        <taxon>Pseudomonadati</taxon>
        <taxon>Spirochaetota</taxon>
        <taxon>Spirochaetia</taxon>
        <taxon>Leptospirales</taxon>
        <taxon>Leptospiraceae</taxon>
        <taxon>Leptospira</taxon>
    </lineage>
</organism>
<dbReference type="Proteomes" id="UP000012112">
    <property type="component" value="Unassembled WGS sequence"/>
</dbReference>
<proteinExistence type="predicted"/>
<dbReference type="AlphaFoldDB" id="M6VIK8"/>
<comment type="caution">
    <text evidence="1">The sequence shown here is derived from an EMBL/GenBank/DDBJ whole genome shotgun (WGS) entry which is preliminary data.</text>
</comment>
<evidence type="ECO:0000313" key="2">
    <source>
        <dbReference type="Proteomes" id="UP000012112"/>
    </source>
</evidence>
<reference evidence="1 2" key="1">
    <citation type="submission" date="2013-01" db="EMBL/GenBank/DDBJ databases">
        <authorList>
            <person name="Harkins D.M."/>
            <person name="Durkin A.S."/>
            <person name="Brinkac L.M."/>
            <person name="Haft D.H."/>
            <person name="Selengut J.D."/>
            <person name="Sanka R."/>
            <person name="DePew J."/>
            <person name="Purushe J."/>
            <person name="Matthias M.A."/>
            <person name="Vinetz J.M."/>
            <person name="Sutton G.G."/>
            <person name="Nierman W.C."/>
            <person name="Fouts D.E."/>
        </authorList>
    </citation>
    <scope>NUCLEOTIDE SEQUENCE [LARGE SCALE GENOMIC DNA]</scope>
    <source>
        <strain evidence="1 2">HAI1536</strain>
    </source>
</reference>